<accession>A0A0U9HKJ2</accession>
<gene>
    <name evidence="4" type="ORF">KFL_004720040</name>
</gene>
<dbReference type="STRING" id="105231.A0A0U9HKJ2"/>
<dbReference type="OrthoDB" id="308440at2759"/>
<reference evidence="4 5" key="1">
    <citation type="journal article" date="2014" name="Nat. Commun.">
        <title>Klebsormidium flaccidum genome reveals primary factors for plant terrestrial adaptation.</title>
        <authorList>
            <person name="Hori K."/>
            <person name="Maruyama F."/>
            <person name="Fujisawa T."/>
            <person name="Togashi T."/>
            <person name="Yamamoto N."/>
            <person name="Seo M."/>
            <person name="Sato S."/>
            <person name="Yamada T."/>
            <person name="Mori H."/>
            <person name="Tajima N."/>
            <person name="Moriyama T."/>
            <person name="Ikeuchi M."/>
            <person name="Watanabe M."/>
            <person name="Wada H."/>
            <person name="Kobayashi K."/>
            <person name="Saito M."/>
            <person name="Masuda T."/>
            <person name="Sasaki-Sekimoto Y."/>
            <person name="Mashiguchi K."/>
            <person name="Awai K."/>
            <person name="Shimojima M."/>
            <person name="Masuda S."/>
            <person name="Iwai M."/>
            <person name="Nobusawa T."/>
            <person name="Narise T."/>
            <person name="Kondo S."/>
            <person name="Saito H."/>
            <person name="Sato R."/>
            <person name="Murakawa M."/>
            <person name="Ihara Y."/>
            <person name="Oshima-Yamada Y."/>
            <person name="Ohtaka K."/>
            <person name="Satoh M."/>
            <person name="Sonobe K."/>
            <person name="Ishii M."/>
            <person name="Ohtani R."/>
            <person name="Kanamori-Sato M."/>
            <person name="Honoki R."/>
            <person name="Miyazaki D."/>
            <person name="Mochizuki H."/>
            <person name="Umetsu J."/>
            <person name="Higashi K."/>
            <person name="Shibata D."/>
            <person name="Kamiya Y."/>
            <person name="Sato N."/>
            <person name="Nakamura Y."/>
            <person name="Tabata S."/>
            <person name="Ida S."/>
            <person name="Kurokawa K."/>
            <person name="Ohta H."/>
        </authorList>
    </citation>
    <scope>NUCLEOTIDE SEQUENCE [LARGE SCALE GENOMIC DNA]</scope>
    <source>
        <strain evidence="4 5">NIES-2285</strain>
    </source>
</reference>
<evidence type="ECO:0000256" key="3">
    <source>
        <dbReference type="SAM" id="MobiDB-lite"/>
    </source>
</evidence>
<dbReference type="PANTHER" id="PTHR12558">
    <property type="entry name" value="CELL DIVISION CYCLE 16,23,27"/>
    <property type="match status" value="1"/>
</dbReference>
<proteinExistence type="predicted"/>
<feature type="compositionally biased region" description="Acidic residues" evidence="3">
    <location>
        <begin position="538"/>
        <end position="570"/>
    </location>
</feature>
<dbReference type="GO" id="GO:0005680">
    <property type="term" value="C:anaphase-promoting complex"/>
    <property type="evidence" value="ECO:0000318"/>
    <property type="project" value="GO_Central"/>
</dbReference>
<evidence type="ECO:0000313" key="4">
    <source>
        <dbReference type="EMBL" id="GAQ88945.1"/>
    </source>
</evidence>
<dbReference type="PROSITE" id="PS50005">
    <property type="entry name" value="TPR"/>
    <property type="match status" value="3"/>
</dbReference>
<name>A0A0U9HKJ2_KLENI</name>
<dbReference type="EMBL" id="DF237421">
    <property type="protein sequence ID" value="GAQ88945.1"/>
    <property type="molecule type" value="Genomic_DNA"/>
</dbReference>
<dbReference type="Pfam" id="PF13432">
    <property type="entry name" value="TPR_16"/>
    <property type="match status" value="2"/>
</dbReference>
<evidence type="ECO:0000256" key="2">
    <source>
        <dbReference type="PROSITE-ProRule" id="PRU00339"/>
    </source>
</evidence>
<organism evidence="4 5">
    <name type="scientific">Klebsormidium nitens</name>
    <name type="common">Green alga</name>
    <name type="synonym">Ulothrix nitens</name>
    <dbReference type="NCBI Taxonomy" id="105231"/>
    <lineage>
        <taxon>Eukaryota</taxon>
        <taxon>Viridiplantae</taxon>
        <taxon>Streptophyta</taxon>
        <taxon>Klebsormidiophyceae</taxon>
        <taxon>Klebsormidiales</taxon>
        <taxon>Klebsormidiaceae</taxon>
        <taxon>Klebsormidium</taxon>
    </lineage>
</organism>
<dbReference type="SUPFAM" id="SSF48452">
    <property type="entry name" value="TPR-like"/>
    <property type="match status" value="2"/>
</dbReference>
<sequence>MEVMQRQLRFFLQEGLHESAELMAQLLLAAESTLPDVDAMQHAENMILLADAYRGTKQYRRALAEYRAALQLASHAGKSGIGRSGFGGVLGAAEQTPEGTGRIDENEVKYRMAQCHLSLNEMRAALQELETVPSRARTLAMNLCLARLYQYHGYDRAAIACHRECLRQCPYMLECHVALARLRTPTREIQDLLPMPPPPVFGSRDLSTDPLDPALWLQQFVEGHVAAAAHEHRKARAHWGALQERFPGAQHLMLEQAKAEAASDAVSDACVTYQKVRLMDPGILTQMDRYAFLLRSQGEIADLNKLTHELLSTDYRCPESWVASAIFWEAREDLPKALTYADKAIKANDRHGLAYYIRGNLCLSMGRAEAAVAAFRRSLQLDPTLQGFEGLVKASLSVAKPKEALVVAKEAAKAMPGSARAVCLPGVAYMHLDQGQRAHAQFERALAVDPKCLEAILGLAELYQMQDRLGDAQQLLQRHLETHKKDSVHSRLAGVLMAQRKHSEALSHFQIALAMNPRSKEAQAGLARLEKLMKGLDPDAEEDELEEEDEGQEGDDVDDGGEDEGAGAFM</sequence>
<protein>
    <recommendedName>
        <fullName evidence="6">Anaphase-promoting complex subunit 7</fullName>
    </recommendedName>
</protein>
<dbReference type="Proteomes" id="UP000054558">
    <property type="component" value="Unassembled WGS sequence"/>
</dbReference>
<keyword evidence="5" id="KW-1185">Reference proteome</keyword>
<evidence type="ECO:0008006" key="6">
    <source>
        <dbReference type="Google" id="ProtNLM"/>
    </source>
</evidence>
<evidence type="ECO:0000313" key="5">
    <source>
        <dbReference type="Proteomes" id="UP000054558"/>
    </source>
</evidence>
<keyword evidence="1 2" id="KW-0802">TPR repeat</keyword>
<feature type="repeat" description="TPR" evidence="2">
    <location>
        <begin position="419"/>
        <end position="452"/>
    </location>
</feature>
<dbReference type="Pfam" id="PF13181">
    <property type="entry name" value="TPR_8"/>
    <property type="match status" value="1"/>
</dbReference>
<feature type="region of interest" description="Disordered" evidence="3">
    <location>
        <begin position="531"/>
        <end position="570"/>
    </location>
</feature>
<dbReference type="OMA" id="MGECYYY"/>
<dbReference type="Pfam" id="PF14559">
    <property type="entry name" value="TPR_19"/>
    <property type="match status" value="1"/>
</dbReference>
<feature type="repeat" description="TPR" evidence="2">
    <location>
        <begin position="486"/>
        <end position="519"/>
    </location>
</feature>
<dbReference type="GO" id="GO:0045842">
    <property type="term" value="P:positive regulation of mitotic metaphase/anaphase transition"/>
    <property type="evidence" value="ECO:0000318"/>
    <property type="project" value="GO_Central"/>
</dbReference>
<dbReference type="GO" id="GO:0016567">
    <property type="term" value="P:protein ubiquitination"/>
    <property type="evidence" value="ECO:0000318"/>
    <property type="project" value="GO_Central"/>
</dbReference>
<dbReference type="PANTHER" id="PTHR12558:SF36">
    <property type="entry name" value="ANAPHASE-PROMOTING COMPLEX SUBUNIT 7"/>
    <property type="match status" value="1"/>
</dbReference>
<feature type="repeat" description="TPR" evidence="2">
    <location>
        <begin position="352"/>
        <end position="385"/>
    </location>
</feature>
<dbReference type="AlphaFoldDB" id="A0A0U9HKJ2"/>
<dbReference type="InterPro" id="IPR011990">
    <property type="entry name" value="TPR-like_helical_dom_sf"/>
</dbReference>
<dbReference type="SMART" id="SM00028">
    <property type="entry name" value="TPR"/>
    <property type="match status" value="6"/>
</dbReference>
<dbReference type="GO" id="GO:0051301">
    <property type="term" value="P:cell division"/>
    <property type="evidence" value="ECO:0000318"/>
    <property type="project" value="GO_Central"/>
</dbReference>
<dbReference type="Gene3D" id="1.25.40.10">
    <property type="entry name" value="Tetratricopeptide repeat domain"/>
    <property type="match status" value="2"/>
</dbReference>
<dbReference type="InterPro" id="IPR019734">
    <property type="entry name" value="TPR_rpt"/>
</dbReference>
<evidence type="ECO:0000256" key="1">
    <source>
        <dbReference type="ARBA" id="ARBA00022803"/>
    </source>
</evidence>